<organism evidence="2 3">
    <name type="scientific">Spirosoma soli</name>
    <dbReference type="NCBI Taxonomy" id="1770529"/>
    <lineage>
        <taxon>Bacteria</taxon>
        <taxon>Pseudomonadati</taxon>
        <taxon>Bacteroidota</taxon>
        <taxon>Cytophagia</taxon>
        <taxon>Cytophagales</taxon>
        <taxon>Cytophagaceae</taxon>
        <taxon>Spirosoma</taxon>
    </lineage>
</organism>
<reference evidence="3" key="1">
    <citation type="journal article" date="2019" name="Int. J. Syst. Evol. Microbiol.">
        <title>The Global Catalogue of Microorganisms (GCM) 10K type strain sequencing project: providing services to taxonomists for standard genome sequencing and annotation.</title>
        <authorList>
            <consortium name="The Broad Institute Genomics Platform"/>
            <consortium name="The Broad Institute Genome Sequencing Center for Infectious Disease"/>
            <person name="Wu L."/>
            <person name="Ma J."/>
        </authorList>
    </citation>
    <scope>NUCLEOTIDE SEQUENCE [LARGE SCALE GENOMIC DNA]</scope>
    <source>
        <strain evidence="3">KCTC 42805</strain>
    </source>
</reference>
<accession>A0ABW5M2V3</accession>
<feature type="domain" description="DUF6883" evidence="1">
    <location>
        <begin position="4"/>
        <end position="112"/>
    </location>
</feature>
<proteinExistence type="predicted"/>
<evidence type="ECO:0000313" key="2">
    <source>
        <dbReference type="EMBL" id="MFD2569962.1"/>
    </source>
</evidence>
<name>A0ABW5M2V3_9BACT</name>
<comment type="caution">
    <text evidence="2">The sequence shown here is derived from an EMBL/GenBank/DDBJ whole genome shotgun (WGS) entry which is preliminary data.</text>
</comment>
<evidence type="ECO:0000259" key="1">
    <source>
        <dbReference type="Pfam" id="PF21814"/>
    </source>
</evidence>
<dbReference type="Proteomes" id="UP001597469">
    <property type="component" value="Unassembled WGS sequence"/>
</dbReference>
<dbReference type="EMBL" id="JBHULN010000002">
    <property type="protein sequence ID" value="MFD2569962.1"/>
    <property type="molecule type" value="Genomic_DNA"/>
</dbReference>
<keyword evidence="3" id="KW-1185">Reference proteome</keyword>
<gene>
    <name evidence="2" type="ORF">ACFSUS_04910</name>
</gene>
<evidence type="ECO:0000313" key="3">
    <source>
        <dbReference type="Proteomes" id="UP001597469"/>
    </source>
</evidence>
<sequence>MGNQLPDCEKARVEDIKLYKYLLNPNHPDGKSKARFYELIGYPIDKGEQLRADLLRLACSGSVVDELPNRVGRKYVVVGSIDAPNGKTYLLLTVWAVEPPDEEPRLITAYPTS</sequence>
<dbReference type="RefSeq" id="WP_381519899.1">
    <property type="nucleotide sequence ID" value="NZ_JBHULN010000002.1"/>
</dbReference>
<dbReference type="InterPro" id="IPR049250">
    <property type="entry name" value="DUF6883"/>
</dbReference>
<protein>
    <submittedName>
        <fullName evidence="2">DUF6883 domain-containing protein</fullName>
    </submittedName>
</protein>
<dbReference type="Pfam" id="PF21814">
    <property type="entry name" value="DUF6883"/>
    <property type="match status" value="1"/>
</dbReference>